<evidence type="ECO:0000313" key="2">
    <source>
        <dbReference type="EMBL" id="GAA3363483.1"/>
    </source>
</evidence>
<organism evidence="2 3">
    <name type="scientific">Saccharopolyspora gregorii</name>
    <dbReference type="NCBI Taxonomy" id="33914"/>
    <lineage>
        <taxon>Bacteria</taxon>
        <taxon>Bacillati</taxon>
        <taxon>Actinomycetota</taxon>
        <taxon>Actinomycetes</taxon>
        <taxon>Pseudonocardiales</taxon>
        <taxon>Pseudonocardiaceae</taxon>
        <taxon>Saccharopolyspora</taxon>
    </lineage>
</organism>
<evidence type="ECO:0000256" key="1">
    <source>
        <dbReference type="SAM" id="MobiDB-lite"/>
    </source>
</evidence>
<feature type="region of interest" description="Disordered" evidence="1">
    <location>
        <begin position="1"/>
        <end position="33"/>
    </location>
</feature>
<protein>
    <submittedName>
        <fullName evidence="2">Uncharacterized protein</fullName>
    </submittedName>
</protein>
<evidence type="ECO:0000313" key="3">
    <source>
        <dbReference type="Proteomes" id="UP001500483"/>
    </source>
</evidence>
<dbReference type="RefSeq" id="WP_344930448.1">
    <property type="nucleotide sequence ID" value="NZ_BAAAYK010000038.1"/>
</dbReference>
<accession>A0ABP6RYQ0</accession>
<comment type="caution">
    <text evidence="2">The sequence shown here is derived from an EMBL/GenBank/DDBJ whole genome shotgun (WGS) entry which is preliminary data.</text>
</comment>
<keyword evidence="3" id="KW-1185">Reference proteome</keyword>
<gene>
    <name evidence="2" type="ORF">GCM10020366_55600</name>
</gene>
<proteinExistence type="predicted"/>
<dbReference type="Proteomes" id="UP001500483">
    <property type="component" value="Unassembled WGS sequence"/>
</dbReference>
<reference evidence="3" key="1">
    <citation type="journal article" date="2019" name="Int. J. Syst. Evol. Microbiol.">
        <title>The Global Catalogue of Microorganisms (GCM) 10K type strain sequencing project: providing services to taxonomists for standard genome sequencing and annotation.</title>
        <authorList>
            <consortium name="The Broad Institute Genomics Platform"/>
            <consortium name="The Broad Institute Genome Sequencing Center for Infectious Disease"/>
            <person name="Wu L."/>
            <person name="Ma J."/>
        </authorList>
    </citation>
    <scope>NUCLEOTIDE SEQUENCE [LARGE SCALE GENOMIC DNA]</scope>
    <source>
        <strain evidence="3">JCM 9687</strain>
    </source>
</reference>
<dbReference type="EMBL" id="BAAAYK010000038">
    <property type="protein sequence ID" value="GAA3363483.1"/>
    <property type="molecule type" value="Genomic_DNA"/>
</dbReference>
<sequence length="65" mass="6606">MPFAVCGVNRTQPPNSQVRSEPLRSSSRNEPGSACARIVTAKSSAVQFDAETSPAGGFAAPAATA</sequence>
<feature type="compositionally biased region" description="Polar residues" evidence="1">
    <location>
        <begin position="9"/>
        <end position="30"/>
    </location>
</feature>
<name>A0ABP6RYQ0_9PSEU</name>